<dbReference type="PRINTS" id="PR00319">
    <property type="entry name" value="GPROTEINB"/>
</dbReference>
<dbReference type="CDD" id="cd00200">
    <property type="entry name" value="WD40"/>
    <property type="match status" value="1"/>
</dbReference>
<dbReference type="GO" id="GO:0004672">
    <property type="term" value="F:protein kinase activity"/>
    <property type="evidence" value="ECO:0007669"/>
    <property type="project" value="InterPro"/>
</dbReference>
<evidence type="ECO:0000256" key="1">
    <source>
        <dbReference type="ARBA" id="ARBA00022574"/>
    </source>
</evidence>
<dbReference type="GO" id="GO:0005634">
    <property type="term" value="C:nucleus"/>
    <property type="evidence" value="ECO:0007669"/>
    <property type="project" value="TreeGrafter"/>
</dbReference>
<dbReference type="InterPro" id="IPR000719">
    <property type="entry name" value="Prot_kinase_dom"/>
</dbReference>
<feature type="repeat" description="WD" evidence="3">
    <location>
        <begin position="451"/>
        <end position="485"/>
    </location>
</feature>
<dbReference type="InterPro" id="IPR015943">
    <property type="entry name" value="WD40/YVTN_repeat-like_dom_sf"/>
</dbReference>
<dbReference type="Pfam" id="PF00069">
    <property type="entry name" value="Pkinase"/>
    <property type="match status" value="1"/>
</dbReference>
<dbReference type="Pfam" id="PF00400">
    <property type="entry name" value="WD40"/>
    <property type="match status" value="6"/>
</dbReference>
<sequence>MLKLKLLADAMTGLKFLHENLIVHGDIKGGNVLVSDDGVARLCDFGLSRLLEQSQSTTHTGAKGTLRFMAPELVLEDDARHTYSSDIWTCGCLCIEVWSDKKPYHTKTRDQQVILALSRAEPPARPSNMSDVIWTGVEACCSFDPKRRPQPLHLVTRISGETVMQRVHRMLTLGRPIDSSGSEVLEDIEILLRATDPQRFSELYVMSDTELATEILRSLAISRLSRTGGSSLSKNAVFQWCLVKLGTGSLRLPAGVSLPNVDNGDAFSALVESHESGRLRPLARLLERACPGLAMLFMTQFATPALGSALKVKLGTLGTSFWSIAFLASNRIVAVCNNTEIHILDIATGKTLFRNLNLRDTIKINRVAVSPNQRLVAACFENGRIRFWDAETGFAVDTPSIGHRQSVRCVAFSPDGQHIASGSEDTTIRIWSMATFTTVVGPLRGHTQTTVYSVAYSLDGFRIVSGSWDATVRVWDARTGDPLRTLRGHTSDVRSVAYSPDGLRMVSGSNDGTIRIWDAINGQQVGGPLKAHSMWVLSVAYSPDGMHIVSGGIDNTIRIWDAATGAHSATMQGHTHWASSLAFSPDGKRLASASLDNGTVRFWDATDDWMRWDI</sequence>
<feature type="repeat" description="WD" evidence="3">
    <location>
        <begin position="400"/>
        <end position="441"/>
    </location>
</feature>
<keyword evidence="2" id="KW-0677">Repeat</keyword>
<feature type="domain" description="Protein kinase" evidence="4">
    <location>
        <begin position="1"/>
        <end position="171"/>
    </location>
</feature>
<feature type="repeat" description="WD" evidence="3">
    <location>
        <begin position="364"/>
        <end position="398"/>
    </location>
</feature>
<dbReference type="EMBL" id="KV426166">
    <property type="protein sequence ID" value="KZV86120.1"/>
    <property type="molecule type" value="Genomic_DNA"/>
</dbReference>
<dbReference type="InterPro" id="IPR019775">
    <property type="entry name" value="WD40_repeat_CS"/>
</dbReference>
<evidence type="ECO:0000313" key="5">
    <source>
        <dbReference type="EMBL" id="KZV86120.1"/>
    </source>
</evidence>
<dbReference type="SMART" id="SM00320">
    <property type="entry name" value="WD40"/>
    <property type="match status" value="6"/>
</dbReference>
<dbReference type="Gene3D" id="2.130.10.10">
    <property type="entry name" value="YVTN repeat-like/Quinoprotein amine dehydrogenase"/>
    <property type="match status" value="3"/>
</dbReference>
<evidence type="ECO:0000256" key="2">
    <source>
        <dbReference type="ARBA" id="ARBA00022737"/>
    </source>
</evidence>
<dbReference type="PROSITE" id="PS50082">
    <property type="entry name" value="WD_REPEATS_2"/>
    <property type="match status" value="6"/>
</dbReference>
<dbReference type="InParanoid" id="A0A165E5K9"/>
<dbReference type="InterPro" id="IPR011009">
    <property type="entry name" value="Kinase-like_dom_sf"/>
</dbReference>
<accession>A0A165E5K9</accession>
<feature type="repeat" description="WD" evidence="3">
    <location>
        <begin position="571"/>
        <end position="604"/>
    </location>
</feature>
<dbReference type="PROSITE" id="PS00108">
    <property type="entry name" value="PROTEIN_KINASE_ST"/>
    <property type="match status" value="1"/>
</dbReference>
<feature type="repeat" description="WD" evidence="3">
    <location>
        <begin position="486"/>
        <end position="527"/>
    </location>
</feature>
<name>A0A165E5K9_EXIGL</name>
<reference evidence="5 6" key="1">
    <citation type="journal article" date="2016" name="Mol. Biol. Evol.">
        <title>Comparative Genomics of Early-Diverging Mushroom-Forming Fungi Provides Insights into the Origins of Lignocellulose Decay Capabilities.</title>
        <authorList>
            <person name="Nagy L.G."/>
            <person name="Riley R."/>
            <person name="Tritt A."/>
            <person name="Adam C."/>
            <person name="Daum C."/>
            <person name="Floudas D."/>
            <person name="Sun H."/>
            <person name="Yadav J.S."/>
            <person name="Pangilinan J."/>
            <person name="Larsson K.H."/>
            <person name="Matsuura K."/>
            <person name="Barry K."/>
            <person name="Labutti K."/>
            <person name="Kuo R."/>
            <person name="Ohm R.A."/>
            <person name="Bhattacharya S.S."/>
            <person name="Shirouzu T."/>
            <person name="Yoshinaga Y."/>
            <person name="Martin F.M."/>
            <person name="Grigoriev I.V."/>
            <person name="Hibbett D.S."/>
        </authorList>
    </citation>
    <scope>NUCLEOTIDE SEQUENCE [LARGE SCALE GENOMIC DNA]</scope>
    <source>
        <strain evidence="5 6">HHB12029</strain>
    </source>
</reference>
<evidence type="ECO:0000256" key="3">
    <source>
        <dbReference type="PROSITE-ProRule" id="PRU00221"/>
    </source>
</evidence>
<dbReference type="InterPro" id="IPR008271">
    <property type="entry name" value="Ser/Thr_kinase_AS"/>
</dbReference>
<dbReference type="PANTHER" id="PTHR22847">
    <property type="entry name" value="WD40 REPEAT PROTEIN"/>
    <property type="match status" value="1"/>
</dbReference>
<organism evidence="5 6">
    <name type="scientific">Exidia glandulosa HHB12029</name>
    <dbReference type="NCBI Taxonomy" id="1314781"/>
    <lineage>
        <taxon>Eukaryota</taxon>
        <taxon>Fungi</taxon>
        <taxon>Dikarya</taxon>
        <taxon>Basidiomycota</taxon>
        <taxon>Agaricomycotina</taxon>
        <taxon>Agaricomycetes</taxon>
        <taxon>Auriculariales</taxon>
        <taxon>Exidiaceae</taxon>
        <taxon>Exidia</taxon>
    </lineage>
</organism>
<dbReference type="PANTHER" id="PTHR22847:SF637">
    <property type="entry name" value="WD REPEAT DOMAIN 5B"/>
    <property type="match status" value="1"/>
</dbReference>
<keyword evidence="1 3" id="KW-0853">WD repeat</keyword>
<dbReference type="AlphaFoldDB" id="A0A165E5K9"/>
<evidence type="ECO:0000313" key="6">
    <source>
        <dbReference type="Proteomes" id="UP000077266"/>
    </source>
</evidence>
<dbReference type="InterPro" id="IPR001632">
    <property type="entry name" value="WD40_G-protein_beta-like"/>
</dbReference>
<dbReference type="OrthoDB" id="1068471at2759"/>
<dbReference type="GO" id="GO:1990234">
    <property type="term" value="C:transferase complex"/>
    <property type="evidence" value="ECO:0007669"/>
    <property type="project" value="UniProtKB-ARBA"/>
</dbReference>
<dbReference type="Gene3D" id="1.10.510.10">
    <property type="entry name" value="Transferase(Phosphotransferase) domain 1"/>
    <property type="match status" value="1"/>
</dbReference>
<dbReference type="PROSITE" id="PS50294">
    <property type="entry name" value="WD_REPEATS_REGION"/>
    <property type="match status" value="4"/>
</dbReference>
<feature type="repeat" description="WD" evidence="3">
    <location>
        <begin position="529"/>
        <end position="570"/>
    </location>
</feature>
<dbReference type="InterPro" id="IPR020472">
    <property type="entry name" value="WD40_PAC1"/>
</dbReference>
<dbReference type="GO" id="GO:0005524">
    <property type="term" value="F:ATP binding"/>
    <property type="evidence" value="ECO:0007669"/>
    <property type="project" value="InterPro"/>
</dbReference>
<dbReference type="PROSITE" id="PS50011">
    <property type="entry name" value="PROTEIN_KINASE_DOM"/>
    <property type="match status" value="1"/>
</dbReference>
<keyword evidence="6" id="KW-1185">Reference proteome</keyword>
<dbReference type="InterPro" id="IPR036322">
    <property type="entry name" value="WD40_repeat_dom_sf"/>
</dbReference>
<proteinExistence type="predicted"/>
<evidence type="ECO:0000259" key="4">
    <source>
        <dbReference type="PROSITE" id="PS50011"/>
    </source>
</evidence>
<protein>
    <submittedName>
        <fullName evidence="5">WD40 repeat-like protein</fullName>
    </submittedName>
</protein>
<dbReference type="SMART" id="SM00220">
    <property type="entry name" value="S_TKc"/>
    <property type="match status" value="1"/>
</dbReference>
<dbReference type="PRINTS" id="PR00320">
    <property type="entry name" value="GPROTEINBRPT"/>
</dbReference>
<dbReference type="Proteomes" id="UP000077266">
    <property type="component" value="Unassembled WGS sequence"/>
</dbReference>
<dbReference type="InterPro" id="IPR001680">
    <property type="entry name" value="WD40_rpt"/>
</dbReference>
<dbReference type="PROSITE" id="PS00678">
    <property type="entry name" value="WD_REPEATS_1"/>
    <property type="match status" value="2"/>
</dbReference>
<dbReference type="STRING" id="1314781.A0A165E5K9"/>
<dbReference type="SUPFAM" id="SSF56112">
    <property type="entry name" value="Protein kinase-like (PK-like)"/>
    <property type="match status" value="1"/>
</dbReference>
<gene>
    <name evidence="5" type="ORF">EXIGLDRAFT_653505</name>
</gene>
<dbReference type="SUPFAM" id="SSF50978">
    <property type="entry name" value="WD40 repeat-like"/>
    <property type="match status" value="1"/>
</dbReference>